<dbReference type="PRINTS" id="PR00385">
    <property type="entry name" value="P450"/>
</dbReference>
<keyword evidence="4 6" id="KW-0503">Monooxygenase</keyword>
<dbReference type="PROSITE" id="PS00086">
    <property type="entry name" value="CYTOCHROME_P450"/>
    <property type="match status" value="1"/>
</dbReference>
<dbReference type="GO" id="GO:0006082">
    <property type="term" value="P:organic acid metabolic process"/>
    <property type="evidence" value="ECO:0007669"/>
    <property type="project" value="TreeGrafter"/>
</dbReference>
<keyword evidence="5 6" id="KW-0349">Heme</keyword>
<dbReference type="InterPro" id="IPR002401">
    <property type="entry name" value="Cyt_P450_E_grp-I"/>
</dbReference>
<keyword evidence="2 5" id="KW-0479">Metal-binding</keyword>
<evidence type="ECO:0000313" key="8">
    <source>
        <dbReference type="Proteomes" id="UP000499080"/>
    </source>
</evidence>
<dbReference type="GO" id="GO:0020037">
    <property type="term" value="F:heme binding"/>
    <property type="evidence" value="ECO:0007669"/>
    <property type="project" value="InterPro"/>
</dbReference>
<dbReference type="OrthoDB" id="6507093at2759"/>
<dbReference type="PRINTS" id="PR00463">
    <property type="entry name" value="EP450I"/>
</dbReference>
<dbReference type="SUPFAM" id="SSF48264">
    <property type="entry name" value="Cytochrome P450"/>
    <property type="match status" value="1"/>
</dbReference>
<feature type="binding site" description="axial binding residue" evidence="5">
    <location>
        <position position="129"/>
    </location>
    <ligand>
        <name>heme</name>
        <dbReference type="ChEBI" id="CHEBI:30413"/>
    </ligand>
    <ligandPart>
        <name>Fe</name>
        <dbReference type="ChEBI" id="CHEBI:18248"/>
    </ligandPart>
</feature>
<proteinExistence type="inferred from homology"/>
<dbReference type="Proteomes" id="UP000499080">
    <property type="component" value="Unassembled WGS sequence"/>
</dbReference>
<sequence>MLLVCAAFPEVQKKIHSEIDEVIGQERFPTRNDHLSMPFTEAAIAELMRWKTIVPLNIMRYTLQDTELKGYFIPKHTRVLSIIWAVDHDTRLWGKDVHEYKPERFLSQDGSKVVKPEYAIPFSIGKRSCPGKVLAEIEVFLYLVAILQKFEVHPPPGKQVDLEGELGVSLQPKKQEICFKRRH</sequence>
<gene>
    <name evidence="7" type="primary">Cyp2r1_0</name>
    <name evidence="7" type="ORF">AVEN_55477_1</name>
</gene>
<dbReference type="Gene3D" id="1.10.630.10">
    <property type="entry name" value="Cytochrome P450"/>
    <property type="match status" value="1"/>
</dbReference>
<evidence type="ECO:0000256" key="3">
    <source>
        <dbReference type="ARBA" id="ARBA00023004"/>
    </source>
</evidence>
<name>A0A4Y2S276_ARAVE</name>
<evidence type="ECO:0000256" key="1">
    <source>
        <dbReference type="ARBA" id="ARBA00010617"/>
    </source>
</evidence>
<evidence type="ECO:0000256" key="2">
    <source>
        <dbReference type="ARBA" id="ARBA00022723"/>
    </source>
</evidence>
<protein>
    <submittedName>
        <fullName evidence="7">Vitamin D 25-hydroxylase</fullName>
    </submittedName>
</protein>
<dbReference type="Pfam" id="PF00067">
    <property type="entry name" value="p450"/>
    <property type="match status" value="1"/>
</dbReference>
<dbReference type="PANTHER" id="PTHR24300:SF375">
    <property type="entry name" value="CYTOCHROME P450 FAMILY"/>
    <property type="match status" value="1"/>
</dbReference>
<dbReference type="GO" id="GO:0006805">
    <property type="term" value="P:xenobiotic metabolic process"/>
    <property type="evidence" value="ECO:0007669"/>
    <property type="project" value="TreeGrafter"/>
</dbReference>
<dbReference type="InterPro" id="IPR050182">
    <property type="entry name" value="Cytochrome_P450_fam2"/>
</dbReference>
<evidence type="ECO:0000256" key="6">
    <source>
        <dbReference type="RuleBase" id="RU000461"/>
    </source>
</evidence>
<evidence type="ECO:0000313" key="7">
    <source>
        <dbReference type="EMBL" id="GBN82278.1"/>
    </source>
</evidence>
<dbReference type="GO" id="GO:0005737">
    <property type="term" value="C:cytoplasm"/>
    <property type="evidence" value="ECO:0007669"/>
    <property type="project" value="TreeGrafter"/>
</dbReference>
<reference evidence="7 8" key="1">
    <citation type="journal article" date="2019" name="Sci. Rep.">
        <title>Orb-weaving spider Araneus ventricosus genome elucidates the spidroin gene catalogue.</title>
        <authorList>
            <person name="Kono N."/>
            <person name="Nakamura H."/>
            <person name="Ohtoshi R."/>
            <person name="Moran D.A.P."/>
            <person name="Shinohara A."/>
            <person name="Yoshida Y."/>
            <person name="Fujiwara M."/>
            <person name="Mori M."/>
            <person name="Tomita M."/>
            <person name="Arakawa K."/>
        </authorList>
    </citation>
    <scope>NUCLEOTIDE SEQUENCE [LARGE SCALE GENOMIC DNA]</scope>
</reference>
<organism evidence="7 8">
    <name type="scientific">Araneus ventricosus</name>
    <name type="common">Orbweaver spider</name>
    <name type="synonym">Epeira ventricosa</name>
    <dbReference type="NCBI Taxonomy" id="182803"/>
    <lineage>
        <taxon>Eukaryota</taxon>
        <taxon>Metazoa</taxon>
        <taxon>Ecdysozoa</taxon>
        <taxon>Arthropoda</taxon>
        <taxon>Chelicerata</taxon>
        <taxon>Arachnida</taxon>
        <taxon>Araneae</taxon>
        <taxon>Araneomorphae</taxon>
        <taxon>Entelegynae</taxon>
        <taxon>Araneoidea</taxon>
        <taxon>Araneidae</taxon>
        <taxon>Araneus</taxon>
    </lineage>
</organism>
<dbReference type="EMBL" id="BGPR01019555">
    <property type="protein sequence ID" value="GBN82278.1"/>
    <property type="molecule type" value="Genomic_DNA"/>
</dbReference>
<evidence type="ECO:0000256" key="4">
    <source>
        <dbReference type="ARBA" id="ARBA00023033"/>
    </source>
</evidence>
<comment type="cofactor">
    <cofactor evidence="5">
        <name>heme</name>
        <dbReference type="ChEBI" id="CHEBI:30413"/>
    </cofactor>
</comment>
<dbReference type="PANTHER" id="PTHR24300">
    <property type="entry name" value="CYTOCHROME P450 508A4-RELATED"/>
    <property type="match status" value="1"/>
</dbReference>
<comment type="similarity">
    <text evidence="1 6">Belongs to the cytochrome P450 family.</text>
</comment>
<keyword evidence="3 5" id="KW-0408">Iron</keyword>
<dbReference type="AlphaFoldDB" id="A0A4Y2S276"/>
<dbReference type="InterPro" id="IPR036396">
    <property type="entry name" value="Cyt_P450_sf"/>
</dbReference>
<dbReference type="GO" id="GO:0005506">
    <property type="term" value="F:iron ion binding"/>
    <property type="evidence" value="ECO:0007669"/>
    <property type="project" value="InterPro"/>
</dbReference>
<dbReference type="InterPro" id="IPR017972">
    <property type="entry name" value="Cyt_P450_CS"/>
</dbReference>
<comment type="caution">
    <text evidence="7">The sequence shown here is derived from an EMBL/GenBank/DDBJ whole genome shotgun (WGS) entry which is preliminary data.</text>
</comment>
<keyword evidence="8" id="KW-1185">Reference proteome</keyword>
<dbReference type="GO" id="GO:0016712">
    <property type="term" value="F:oxidoreductase activity, acting on paired donors, with incorporation or reduction of molecular oxygen, reduced flavin or flavoprotein as one donor, and incorporation of one atom of oxygen"/>
    <property type="evidence" value="ECO:0007669"/>
    <property type="project" value="TreeGrafter"/>
</dbReference>
<dbReference type="InterPro" id="IPR001128">
    <property type="entry name" value="Cyt_P450"/>
</dbReference>
<accession>A0A4Y2S276</accession>
<keyword evidence="6" id="KW-0560">Oxidoreductase</keyword>
<evidence type="ECO:0000256" key="5">
    <source>
        <dbReference type="PIRSR" id="PIRSR602401-1"/>
    </source>
</evidence>